<dbReference type="FunFam" id="1.25.40.10:FF:000840">
    <property type="entry name" value="Pentatricopeptide repeat-containing protein At3g12770"/>
    <property type="match status" value="1"/>
</dbReference>
<dbReference type="InterPro" id="IPR036249">
    <property type="entry name" value="Thioredoxin-like_sf"/>
</dbReference>
<dbReference type="InterPro" id="IPR040079">
    <property type="entry name" value="Glutathione_S-Trfase"/>
</dbReference>
<keyword evidence="14" id="KW-1185">Reference proteome</keyword>
<sequence>MLQFSVLQFRLDREIGIKSGFNRLVAGNEKLNCSMAWIFFSLSPLTAKYRKVTTSEIPTWLVLKCVKYICSSALHPEHSVNRDRGVNSDSFYASLIDNSTHKRHLDQIHNQLLVSGLQHNGFLMTKLVNGSSNLAQICYARKLFDRFCFPDVFMWNAIIRSYSRNNMFRDTIDMYRWMRWTGVHPDGFTFPYVLKAYTELLDFGLSCLIHGQIIRYGFGSDVFVQNGLNGESMEALRMFSQMRNADVKPDWIALVSILRAYTDVDDLEQGRSLHGCVIKMGLEDEPDLLISLTALYAKYSDTLDVSIDHVCNQGSLIVLPMMTIVESARVVFDRNSDKDVVNTSRTQQLENPARPIDPVRTRKYMKMPIEPGVSVWGALLSACKIHRSVTLGEYAAFFDKSNLVRVTAKCGRISVAKVVFDGLYHRTIVSWTSIISGYAQNGESMEALRMFSQMRYADVKPDWIALVSILRAYTDVDDLEQGRSLHGCVIKMGLEDEPDLLISLTALYAKCGMATVARSFFDQMKTPNVIMWNAMISGYAKNGHAEEAVHLFRDMISRNIKPDSVTVRSAVIASAHVGSLKLAQWIDDYVSNSNFGSCIFVNTALIDMYAKCGSVESARVVFDRNSDKDVVMWSAMIMGYGLHGQGWEAINLYTAMKQTGVFPNDVTFVGLLTACNHSGLVKEGWKLFHSMKDFEIEPRNEHYSCVVDLLGRAGYLGQACAFIMKMPIEPGVSVWGALLSACKIHRCVTLGEYAAKKLFSLDPYNTGHYVQLSNLYASSRLWDRVAHIRVLMREKGLNKDLGYSVIEINGKLQAFHVGDKSHPMANEIFNELQILERRLKEIGFVPHTESVLHDLNYEEKEENLSFHSERIAVAYGLISTAPGTTLRITKNLRACVNCHSAIKLISKLVQREIIVRDANRFHHFKDGLCSCRDYCAIKVKVSFEVMEYDSSRIVYGEARAACPQRVMLCLLEKGIDFELVPVHLQQGQHKTPQFLLLQPFGQVPVVEDGDFRLFESRAIIRYYATKYAERGSDLLGKTLEERALVEQWLEVEAHNFNNLCFTIMFQLVILPKMGKVGDLALAEKSEKDLEKVLDVYETRLSQSTYLAGHFFSLADLSHLPGLAHLIEEAKLGHLVTQRKNVNTWWQKISSRPAWNKLKDLTH</sequence>
<keyword evidence="7" id="KW-0808">Transferase</keyword>
<evidence type="ECO:0000259" key="11">
    <source>
        <dbReference type="PROSITE" id="PS50404"/>
    </source>
</evidence>
<dbReference type="FunFam" id="1.25.40.10:FF:000090">
    <property type="entry name" value="Pentatricopeptide repeat-containing protein, chloroplastic"/>
    <property type="match status" value="1"/>
</dbReference>
<proteinExistence type="inferred from homology"/>
<dbReference type="PROSITE" id="PS50405">
    <property type="entry name" value="GST_CTER"/>
    <property type="match status" value="1"/>
</dbReference>
<dbReference type="SFLD" id="SFLDS00019">
    <property type="entry name" value="Glutathione_Transferase_(cytos"/>
    <property type="match status" value="1"/>
</dbReference>
<feature type="repeat" description="PPR" evidence="10">
    <location>
        <begin position="664"/>
        <end position="698"/>
    </location>
</feature>
<name>A0A4D6KMT0_VIGUN</name>
<feature type="repeat" description="PPR" evidence="10">
    <location>
        <begin position="151"/>
        <end position="185"/>
    </location>
</feature>
<dbReference type="PROSITE" id="PS51375">
    <property type="entry name" value="PPR"/>
    <property type="match status" value="5"/>
</dbReference>
<keyword evidence="5" id="KW-0963">Cytoplasm</keyword>
<feature type="domain" description="GST C-terminal" evidence="12">
    <location>
        <begin position="1038"/>
        <end position="1162"/>
    </location>
</feature>
<dbReference type="AlphaFoldDB" id="A0A4D6KMT0"/>
<dbReference type="InterPro" id="IPR034347">
    <property type="entry name" value="GST_Phi_C"/>
</dbReference>
<comment type="catalytic activity">
    <reaction evidence="9">
        <text>RX + glutathione = an S-substituted glutathione + a halide anion + H(+)</text>
        <dbReference type="Rhea" id="RHEA:16437"/>
        <dbReference type="ChEBI" id="CHEBI:15378"/>
        <dbReference type="ChEBI" id="CHEBI:16042"/>
        <dbReference type="ChEBI" id="CHEBI:17792"/>
        <dbReference type="ChEBI" id="CHEBI:57925"/>
        <dbReference type="ChEBI" id="CHEBI:90779"/>
        <dbReference type="EC" id="2.5.1.18"/>
    </reaction>
</comment>
<dbReference type="GO" id="GO:0005829">
    <property type="term" value="C:cytosol"/>
    <property type="evidence" value="ECO:0007669"/>
    <property type="project" value="UniProtKB-SubCell"/>
</dbReference>
<dbReference type="Pfam" id="PF01535">
    <property type="entry name" value="PPR"/>
    <property type="match status" value="1"/>
</dbReference>
<dbReference type="InterPro" id="IPR002885">
    <property type="entry name" value="PPR_rpt"/>
</dbReference>
<protein>
    <recommendedName>
        <fullName evidence="4">glutathione transferase</fullName>
        <ecNumber evidence="4">2.5.1.18</ecNumber>
    </recommendedName>
</protein>
<dbReference type="GO" id="GO:0009451">
    <property type="term" value="P:RNA modification"/>
    <property type="evidence" value="ECO:0007669"/>
    <property type="project" value="InterPro"/>
</dbReference>
<dbReference type="Pfam" id="PF13041">
    <property type="entry name" value="PPR_2"/>
    <property type="match status" value="4"/>
</dbReference>
<dbReference type="InterPro" id="IPR036282">
    <property type="entry name" value="Glutathione-S-Trfase_C_sf"/>
</dbReference>
<dbReference type="Proteomes" id="UP000501690">
    <property type="component" value="Linkage Group LG1"/>
</dbReference>
<evidence type="ECO:0000256" key="6">
    <source>
        <dbReference type="ARBA" id="ARBA00022575"/>
    </source>
</evidence>
<feature type="repeat" description="PPR" evidence="10">
    <location>
        <begin position="629"/>
        <end position="663"/>
    </location>
</feature>
<evidence type="ECO:0000259" key="12">
    <source>
        <dbReference type="PROSITE" id="PS50405"/>
    </source>
</evidence>
<dbReference type="InterPro" id="IPR004046">
    <property type="entry name" value="GST_C"/>
</dbReference>
<dbReference type="EMBL" id="CP039345">
    <property type="protein sequence ID" value="QCD77990.1"/>
    <property type="molecule type" value="Genomic_DNA"/>
</dbReference>
<dbReference type="Pfam" id="PF20431">
    <property type="entry name" value="E_motif"/>
    <property type="match status" value="1"/>
</dbReference>
<dbReference type="PANTHER" id="PTHR47926:SF396">
    <property type="entry name" value="PENTATRICOPEPTIDE REPEAT-CONTAINING PROTEIN"/>
    <property type="match status" value="1"/>
</dbReference>
<dbReference type="InterPro" id="IPR010987">
    <property type="entry name" value="Glutathione-S-Trfase_C-like"/>
</dbReference>
<dbReference type="GO" id="GO:0004519">
    <property type="term" value="F:endonuclease activity"/>
    <property type="evidence" value="ECO:0007669"/>
    <property type="project" value="UniProtKB-KW"/>
</dbReference>
<dbReference type="GO" id="GO:0009407">
    <property type="term" value="P:toxin catabolic process"/>
    <property type="evidence" value="ECO:0007669"/>
    <property type="project" value="UniProtKB-ARBA"/>
</dbReference>
<dbReference type="CDD" id="cd03187">
    <property type="entry name" value="GST_C_Phi"/>
    <property type="match status" value="1"/>
</dbReference>
<dbReference type="CDD" id="cd03053">
    <property type="entry name" value="GST_N_Phi"/>
    <property type="match status" value="1"/>
</dbReference>
<dbReference type="GO" id="GO:0008270">
    <property type="term" value="F:zinc ion binding"/>
    <property type="evidence" value="ECO:0007669"/>
    <property type="project" value="InterPro"/>
</dbReference>
<accession>A0A4D6KMT0</accession>
<dbReference type="NCBIfam" id="TIGR00756">
    <property type="entry name" value="PPR"/>
    <property type="match status" value="3"/>
</dbReference>
<comment type="similarity">
    <text evidence="2">Belongs to the PPR family. PCMP-H subfamily.</text>
</comment>
<dbReference type="PROSITE" id="PS50404">
    <property type="entry name" value="GST_NTER"/>
    <property type="match status" value="1"/>
</dbReference>
<dbReference type="FunFam" id="3.40.30.10:FF:000016">
    <property type="entry name" value="Glutathione S-transferase F2"/>
    <property type="match status" value="1"/>
</dbReference>
<dbReference type="FunFam" id="1.20.1050.10:FF:000004">
    <property type="entry name" value="Glutathione S-transferase F2"/>
    <property type="match status" value="1"/>
</dbReference>
<comment type="subcellular location">
    <subcellularLocation>
        <location evidence="1">Cytoplasm</location>
        <location evidence="1">Cytosol</location>
    </subcellularLocation>
</comment>
<evidence type="ECO:0000256" key="9">
    <source>
        <dbReference type="ARBA" id="ARBA00047960"/>
    </source>
</evidence>
<dbReference type="Pfam" id="PF14432">
    <property type="entry name" value="DYW_deaminase"/>
    <property type="match status" value="1"/>
</dbReference>
<evidence type="ECO:0000256" key="3">
    <source>
        <dbReference type="ARBA" id="ARBA00010128"/>
    </source>
</evidence>
<dbReference type="Pfam" id="PF02798">
    <property type="entry name" value="GST_N"/>
    <property type="match status" value="1"/>
</dbReference>
<evidence type="ECO:0000313" key="14">
    <source>
        <dbReference type="Proteomes" id="UP000501690"/>
    </source>
</evidence>
<dbReference type="Gene3D" id="1.20.1050.10">
    <property type="match status" value="1"/>
</dbReference>
<evidence type="ECO:0000256" key="7">
    <source>
        <dbReference type="ARBA" id="ARBA00022679"/>
    </source>
</evidence>
<reference evidence="13 14" key="1">
    <citation type="submission" date="2019-04" db="EMBL/GenBank/DDBJ databases">
        <title>An improved genome assembly and genetic linkage map for asparagus bean, Vigna unguiculata ssp. sesquipedialis.</title>
        <authorList>
            <person name="Xia Q."/>
            <person name="Zhang R."/>
            <person name="Dong Y."/>
        </authorList>
    </citation>
    <scope>NUCLEOTIDE SEQUENCE [LARGE SCALE GENOMIC DNA]</scope>
    <source>
        <tissue evidence="13">Leaf</tissue>
    </source>
</reference>
<evidence type="ECO:0000256" key="10">
    <source>
        <dbReference type="PROSITE-ProRule" id="PRU00708"/>
    </source>
</evidence>
<keyword evidence="13" id="KW-0255">Endonuclease</keyword>
<dbReference type="Pfam" id="PF00043">
    <property type="entry name" value="GST_C"/>
    <property type="match status" value="1"/>
</dbReference>
<keyword evidence="13" id="KW-0378">Hydrolase</keyword>
<feature type="repeat" description="PPR" evidence="10">
    <location>
        <begin position="528"/>
        <end position="562"/>
    </location>
</feature>
<evidence type="ECO:0000256" key="1">
    <source>
        <dbReference type="ARBA" id="ARBA00004514"/>
    </source>
</evidence>
<evidence type="ECO:0000313" key="13">
    <source>
        <dbReference type="EMBL" id="QCD77990.1"/>
    </source>
</evidence>
<dbReference type="GO" id="GO:0003723">
    <property type="term" value="F:RNA binding"/>
    <property type="evidence" value="ECO:0007669"/>
    <property type="project" value="InterPro"/>
</dbReference>
<dbReference type="PANTHER" id="PTHR47926">
    <property type="entry name" value="PENTATRICOPEPTIDE REPEAT-CONTAINING PROTEIN"/>
    <property type="match status" value="1"/>
</dbReference>
<dbReference type="FunFam" id="1.25.40.10:FF:000309">
    <property type="entry name" value="Pentatricopeptide repeat-containing protein, chloroplastic"/>
    <property type="match status" value="1"/>
</dbReference>
<dbReference type="InterPro" id="IPR011990">
    <property type="entry name" value="TPR-like_helical_dom_sf"/>
</dbReference>
<dbReference type="InterPro" id="IPR046848">
    <property type="entry name" value="E_motif"/>
</dbReference>
<evidence type="ECO:0000256" key="8">
    <source>
        <dbReference type="ARBA" id="ARBA00022737"/>
    </source>
</evidence>
<dbReference type="SUPFAM" id="SSF52833">
    <property type="entry name" value="Thioredoxin-like"/>
    <property type="match status" value="1"/>
</dbReference>
<evidence type="ECO:0000256" key="4">
    <source>
        <dbReference type="ARBA" id="ARBA00012452"/>
    </source>
</evidence>
<keyword evidence="6" id="KW-0216">Detoxification</keyword>
<keyword evidence="8" id="KW-0677">Repeat</keyword>
<dbReference type="EC" id="2.5.1.18" evidence="4"/>
<feature type="domain" description="GST N-terminal" evidence="11">
    <location>
        <begin position="950"/>
        <end position="1031"/>
    </location>
</feature>
<comment type="similarity">
    <text evidence="3">Belongs to the GST superfamily. Phi family.</text>
</comment>
<keyword evidence="13" id="KW-0540">Nuclease</keyword>
<organism evidence="13 14">
    <name type="scientific">Vigna unguiculata</name>
    <name type="common">Cowpea</name>
    <dbReference type="NCBI Taxonomy" id="3917"/>
    <lineage>
        <taxon>Eukaryota</taxon>
        <taxon>Viridiplantae</taxon>
        <taxon>Streptophyta</taxon>
        <taxon>Embryophyta</taxon>
        <taxon>Tracheophyta</taxon>
        <taxon>Spermatophyta</taxon>
        <taxon>Magnoliopsida</taxon>
        <taxon>eudicotyledons</taxon>
        <taxon>Gunneridae</taxon>
        <taxon>Pentapetalae</taxon>
        <taxon>rosids</taxon>
        <taxon>fabids</taxon>
        <taxon>Fabales</taxon>
        <taxon>Fabaceae</taxon>
        <taxon>Papilionoideae</taxon>
        <taxon>50 kb inversion clade</taxon>
        <taxon>NPAAA clade</taxon>
        <taxon>indigoferoid/millettioid clade</taxon>
        <taxon>Phaseoleae</taxon>
        <taxon>Vigna</taxon>
    </lineage>
</organism>
<dbReference type="InterPro" id="IPR032867">
    <property type="entry name" value="DYW_dom"/>
</dbReference>
<feature type="repeat" description="PPR" evidence="10">
    <location>
        <begin position="427"/>
        <end position="461"/>
    </location>
</feature>
<dbReference type="Gene3D" id="3.40.30.10">
    <property type="entry name" value="Glutaredoxin"/>
    <property type="match status" value="1"/>
</dbReference>
<dbReference type="GO" id="GO:0004364">
    <property type="term" value="F:glutathione transferase activity"/>
    <property type="evidence" value="ECO:0007669"/>
    <property type="project" value="UniProtKB-EC"/>
</dbReference>
<gene>
    <name evidence="13" type="ORF">DEO72_LG1g1619</name>
</gene>
<dbReference type="Gene3D" id="1.25.40.10">
    <property type="entry name" value="Tetratricopeptide repeat domain"/>
    <property type="match status" value="4"/>
</dbReference>
<evidence type="ECO:0000256" key="2">
    <source>
        <dbReference type="ARBA" id="ARBA00006643"/>
    </source>
</evidence>
<dbReference type="InterPro" id="IPR004045">
    <property type="entry name" value="Glutathione_S-Trfase_N"/>
</dbReference>
<dbReference type="InterPro" id="IPR046960">
    <property type="entry name" value="PPR_At4g14850-like_plant"/>
</dbReference>
<dbReference type="SUPFAM" id="SSF47616">
    <property type="entry name" value="GST C-terminal domain-like"/>
    <property type="match status" value="1"/>
</dbReference>
<evidence type="ECO:0000256" key="5">
    <source>
        <dbReference type="ARBA" id="ARBA00022490"/>
    </source>
</evidence>
<dbReference type="SFLD" id="SFLDG00358">
    <property type="entry name" value="Main_(cytGST)"/>
    <property type="match status" value="1"/>
</dbReference>